<keyword evidence="3" id="KW-0812">Transmembrane</keyword>
<dbReference type="GO" id="GO:0007165">
    <property type="term" value="P:signal transduction"/>
    <property type="evidence" value="ECO:0007669"/>
    <property type="project" value="UniProtKB-KW"/>
</dbReference>
<feature type="transmembrane region" description="Helical" evidence="3">
    <location>
        <begin position="12"/>
        <end position="38"/>
    </location>
</feature>
<comment type="caution">
    <text evidence="5">The sequence shown here is derived from an EMBL/GenBank/DDBJ whole genome shotgun (WGS) entry which is preliminary data.</text>
</comment>
<dbReference type="PANTHER" id="PTHR32089:SF112">
    <property type="entry name" value="LYSOZYME-LIKE PROTEIN-RELATED"/>
    <property type="match status" value="1"/>
</dbReference>
<evidence type="ECO:0000256" key="2">
    <source>
        <dbReference type="PROSITE-ProRule" id="PRU00284"/>
    </source>
</evidence>
<evidence type="ECO:0000256" key="1">
    <source>
        <dbReference type="ARBA" id="ARBA00023224"/>
    </source>
</evidence>
<feature type="domain" description="Methyl-accepting transducer" evidence="4">
    <location>
        <begin position="147"/>
        <end position="383"/>
    </location>
</feature>
<proteinExistence type="predicted"/>
<evidence type="ECO:0000259" key="4">
    <source>
        <dbReference type="PROSITE" id="PS50111"/>
    </source>
</evidence>
<keyword evidence="6" id="KW-1185">Reference proteome</keyword>
<dbReference type="PANTHER" id="PTHR32089">
    <property type="entry name" value="METHYL-ACCEPTING CHEMOTAXIS PROTEIN MCPB"/>
    <property type="match status" value="1"/>
</dbReference>
<dbReference type="AlphaFoldDB" id="A0A2K2FF85"/>
<evidence type="ECO:0000256" key="3">
    <source>
        <dbReference type="SAM" id="Phobius"/>
    </source>
</evidence>
<gene>
    <name evidence="5" type="ORF">CDQ84_13320</name>
</gene>
<keyword evidence="3" id="KW-0472">Membrane</keyword>
<evidence type="ECO:0000313" key="6">
    <source>
        <dbReference type="Proteomes" id="UP000236151"/>
    </source>
</evidence>
<accession>A0A2K2FF85</accession>
<evidence type="ECO:0000313" key="5">
    <source>
        <dbReference type="EMBL" id="PNT97426.1"/>
    </source>
</evidence>
<dbReference type="Gene3D" id="1.10.287.950">
    <property type="entry name" value="Methyl-accepting chemotaxis protein"/>
    <property type="match status" value="1"/>
</dbReference>
<reference evidence="6" key="1">
    <citation type="submission" date="2017-06" db="EMBL/GenBank/DDBJ databases">
        <title>Investigating the central metabolism of Clostridium thermosuccinogenes.</title>
        <authorList>
            <person name="Koendjbiharie J.G."/>
            <person name="Van Kranenburg R."/>
            <person name="Vriesendorp B."/>
        </authorList>
    </citation>
    <scope>NUCLEOTIDE SEQUENCE [LARGE SCALE GENOMIC DNA]</scope>
    <source>
        <strain evidence="6">DSM 5806</strain>
    </source>
</reference>
<dbReference type="SUPFAM" id="SSF58104">
    <property type="entry name" value="Methyl-accepting chemotaxis protein (MCP) signaling domain"/>
    <property type="match status" value="1"/>
</dbReference>
<dbReference type="SMART" id="SM00283">
    <property type="entry name" value="MA"/>
    <property type="match status" value="1"/>
</dbReference>
<name>A0A2K2FF85_9CLOT</name>
<dbReference type="Pfam" id="PF00015">
    <property type="entry name" value="MCPsignal"/>
    <property type="match status" value="1"/>
</dbReference>
<sequence length="433" mass="46785">MEKGFKKASSLVIGVVFCIVVAVLILINGAAIILPHFFNSLSPFMQKHGFLITSIATPAALIAEIFLFIYMIFFYFIPAKKLVSGLEKIIHMDGGSFTNGKKAAGKGDISEAAAEINQYIGKIYNITDQLAEISLQMNISSEELSVSTSETNKSLEQIAQSISSISAGAFENTKIVDETKKGIEEVVQISQSATEVSKSTVQQALDMKQLADKGATDVDNITMRMEEIKNLSEQTTYVISELVESSKKIEDIVQIIRGISEQTNLLALNAAIEAARAGESGKGFTVVSEEIRKLANQSASAAKNIIELVKENKMKSEKAVEFITDASSRIAEGSQTVIAVSGHMKSIISGIENIVDQMQKIDEAVELQMALISEIPYMMETISATSNETAAGTQQISASVQEQLSIMEEIGATSSKLADMSENLKKLTDGLKI</sequence>
<dbReference type="EMBL" id="NIOJ01000037">
    <property type="protein sequence ID" value="PNT97426.1"/>
    <property type="molecule type" value="Genomic_DNA"/>
</dbReference>
<dbReference type="OrthoDB" id="2542987at2"/>
<keyword evidence="1 2" id="KW-0807">Transducer</keyword>
<dbReference type="PROSITE" id="PS50111">
    <property type="entry name" value="CHEMOTAXIS_TRANSDUC_2"/>
    <property type="match status" value="1"/>
</dbReference>
<organism evidence="5 6">
    <name type="scientific">Clostridium thermosuccinogenes</name>
    <dbReference type="NCBI Taxonomy" id="84032"/>
    <lineage>
        <taxon>Bacteria</taxon>
        <taxon>Bacillati</taxon>
        <taxon>Bacillota</taxon>
        <taxon>Clostridia</taxon>
        <taxon>Eubacteriales</taxon>
        <taxon>Clostridiaceae</taxon>
        <taxon>Clostridium</taxon>
    </lineage>
</organism>
<dbReference type="GO" id="GO:0016020">
    <property type="term" value="C:membrane"/>
    <property type="evidence" value="ECO:0007669"/>
    <property type="project" value="InterPro"/>
</dbReference>
<dbReference type="InterPro" id="IPR004089">
    <property type="entry name" value="MCPsignal_dom"/>
</dbReference>
<dbReference type="KEGG" id="cthd:CDO33_20125"/>
<protein>
    <recommendedName>
        <fullName evidence="4">Methyl-accepting transducer domain-containing protein</fullName>
    </recommendedName>
</protein>
<dbReference type="RefSeq" id="WP_103082224.1">
    <property type="nucleotide sequence ID" value="NZ_CP021850.1"/>
</dbReference>
<feature type="transmembrane region" description="Helical" evidence="3">
    <location>
        <begin position="50"/>
        <end position="77"/>
    </location>
</feature>
<dbReference type="Proteomes" id="UP000236151">
    <property type="component" value="Unassembled WGS sequence"/>
</dbReference>
<keyword evidence="3" id="KW-1133">Transmembrane helix</keyword>